<name>A0A7S4PED8_GUITH</name>
<feature type="transmembrane region" description="Helical" evidence="2">
    <location>
        <begin position="474"/>
        <end position="494"/>
    </location>
</feature>
<dbReference type="Pfam" id="PF05024">
    <property type="entry name" value="Gpi1"/>
    <property type="match status" value="1"/>
</dbReference>
<dbReference type="EMBL" id="HBKN01043474">
    <property type="protein sequence ID" value="CAE2332399.1"/>
    <property type="molecule type" value="Transcribed_RNA"/>
</dbReference>
<gene>
    <name evidence="3" type="ORF">GTHE00462_LOCUS34051</name>
</gene>
<evidence type="ECO:0000256" key="2">
    <source>
        <dbReference type="SAM" id="Phobius"/>
    </source>
</evidence>
<evidence type="ECO:0000256" key="1">
    <source>
        <dbReference type="SAM" id="MobiDB-lite"/>
    </source>
</evidence>
<feature type="transmembrane region" description="Helical" evidence="2">
    <location>
        <begin position="276"/>
        <end position="299"/>
    </location>
</feature>
<feature type="region of interest" description="Disordered" evidence="1">
    <location>
        <begin position="710"/>
        <end position="730"/>
    </location>
</feature>
<reference evidence="3" key="1">
    <citation type="submission" date="2021-01" db="EMBL/GenBank/DDBJ databases">
        <authorList>
            <person name="Corre E."/>
            <person name="Pelletier E."/>
            <person name="Niang G."/>
            <person name="Scheremetjew M."/>
            <person name="Finn R."/>
            <person name="Kale V."/>
            <person name="Holt S."/>
            <person name="Cochrane G."/>
            <person name="Meng A."/>
            <person name="Brown T."/>
            <person name="Cohen L."/>
        </authorList>
    </citation>
    <scope>NUCLEOTIDE SEQUENCE</scope>
    <source>
        <strain evidence="3">CCMP 2712</strain>
    </source>
</reference>
<accession>A0A7S4PED8</accession>
<dbReference type="AlphaFoldDB" id="A0A7S4PED8"/>
<keyword evidence="2" id="KW-1133">Transmembrane helix</keyword>
<proteinExistence type="predicted"/>
<dbReference type="InterPro" id="IPR007720">
    <property type="entry name" value="PigQ/GPI1"/>
</dbReference>
<feature type="compositionally biased region" description="Basic and acidic residues" evidence="1">
    <location>
        <begin position="715"/>
        <end position="730"/>
    </location>
</feature>
<dbReference type="PANTHER" id="PTHR21329:SF3">
    <property type="entry name" value="PHOSPHATIDYLINOSITOL N-ACETYLGLUCOSAMINYLTRANSFERASE SUBUNIT Q"/>
    <property type="match status" value="1"/>
</dbReference>
<keyword evidence="2" id="KW-0472">Membrane</keyword>
<protein>
    <submittedName>
        <fullName evidence="3">Uncharacterized protein</fullName>
    </submittedName>
</protein>
<sequence>METVRRKKSDVTRIFWPKESAEQGMGLLVGWNVHSFTACVALVVRDVHLSLLSKALLVMARSSRYSHLFFECGGPPGLLGEYKGEGGARRQSHSIKLIRQTANFWLTLDKHLNRPRLCDIHCCGFRYSVFSVTAQFIIYSRPCNSSYFSTIPFDPDLRADPPNFQHASDFEKALMQINESFLVEQVLTEVIGRLQSGSLPSLLLREVGTWELEARAETVAMSPNTHGLLQYPRVETMPFKQVAPGSGGGGSGRQGSSVVMMLWAPVELLNELAGNIGYAGVTGIIHGICIAMLVFKLWLSLLHRTLDLPILPCWMLAGFDVNSGNVNRKGDNYVRIRQISALGRQLHQRIELLAASPIMSPSAWTLLQRKTSNAKTRAVAVNFNTTVCMVGFDLLLGLASCYYSLTHARELLESTAAMAEWQSHVILQGIRWLMGVPAGLKLNDNLDYCIGNLCILGVECYKVMFSWTSGLRPWLLLVTAVSGVFGMSIMLSLISDLISFFTFHVYLFYSLSARWHGVQTRVLSSLWRLFRGKKKNVLRGRIDACDYSLDQLLLGTMLFTLLVFLFPTTFVYYLFFFLLNFTVSVVQTAIRLIVSVLNHFPLFSVLLRLLDPSHLPGGARLELLRYPDHVKGLGAKEEEETSQSSPLLHLLPKVLSKFLPLHLEPEKVPAASVLSSFSEEQVGMNKSSSMPDLSLPGGSFDLGSHARGSGFTSESWRDEQPSPLRANERKRSSLVGRSSYFTLQNRALPVNFLFQKHMTRIAAVISQYNPKQILRRVFLAEAGPSVSFKDTSHVPKVSVLEYWLFLKTLLFSLCSET</sequence>
<feature type="transmembrane region" description="Helical" evidence="2">
    <location>
        <begin position="551"/>
        <end position="576"/>
    </location>
</feature>
<dbReference type="GO" id="GO:0016020">
    <property type="term" value="C:membrane"/>
    <property type="evidence" value="ECO:0007669"/>
    <property type="project" value="InterPro"/>
</dbReference>
<organism evidence="3">
    <name type="scientific">Guillardia theta</name>
    <name type="common">Cryptophyte</name>
    <name type="synonym">Cryptomonas phi</name>
    <dbReference type="NCBI Taxonomy" id="55529"/>
    <lineage>
        <taxon>Eukaryota</taxon>
        <taxon>Cryptophyceae</taxon>
        <taxon>Pyrenomonadales</taxon>
        <taxon>Geminigeraceae</taxon>
        <taxon>Guillardia</taxon>
    </lineage>
</organism>
<keyword evidence="2" id="KW-0812">Transmembrane</keyword>
<evidence type="ECO:0000313" key="3">
    <source>
        <dbReference type="EMBL" id="CAE2332399.1"/>
    </source>
</evidence>
<dbReference type="GO" id="GO:0006506">
    <property type="term" value="P:GPI anchor biosynthetic process"/>
    <property type="evidence" value="ECO:0007669"/>
    <property type="project" value="InterPro"/>
</dbReference>
<dbReference type="PANTHER" id="PTHR21329">
    <property type="entry name" value="PHOSPHATIDYLINOSITOL N-ACETYLGLUCOSAMINYLTRANSFERASE SUBUNIT Q-RELATED"/>
    <property type="match status" value="1"/>
</dbReference>
<dbReference type="GO" id="GO:0005783">
    <property type="term" value="C:endoplasmic reticulum"/>
    <property type="evidence" value="ECO:0007669"/>
    <property type="project" value="TreeGrafter"/>
</dbReference>